<gene>
    <name evidence="1" type="ORF">N7452_008221</name>
    <name evidence="2" type="ORF">N7541_008939</name>
</gene>
<dbReference type="InterPro" id="IPR054208">
    <property type="entry name" value="DUF6914"/>
</dbReference>
<sequence>MDLPISDAPVVREASPAKELYQLFLSVHHRGELSLGDNRKRLGFSAYHWAILLAPKNAEHHRCYAFDTTNGVSPHSHQRVNLNPDYNWAFRVKSNVNPASSDSLLIRIAIGDPHDVHPNTIRNLLQSVQLPIRGAWPPQNCVDWTKSALHMLWSVGHAANIDSVDMMMARALAYADLRMADPASAPFKLDHMGNEM</sequence>
<name>A0A9W9QVN2_PENBR</name>
<dbReference type="EMBL" id="JAPZBR010000007">
    <property type="protein sequence ID" value="KAJ5346457.1"/>
    <property type="molecule type" value="Genomic_DNA"/>
</dbReference>
<reference evidence="2" key="2">
    <citation type="journal article" date="2023" name="IMA Fungus">
        <title>Comparative genomic study of the Penicillium genus elucidates a diverse pangenome and 15 lateral gene transfer events.</title>
        <authorList>
            <person name="Petersen C."/>
            <person name="Sorensen T."/>
            <person name="Nielsen M.R."/>
            <person name="Sondergaard T.E."/>
            <person name="Sorensen J.L."/>
            <person name="Fitzpatrick D.A."/>
            <person name="Frisvad J.C."/>
            <person name="Nielsen K.L."/>
        </authorList>
    </citation>
    <scope>NUCLEOTIDE SEQUENCE</scope>
    <source>
        <strain evidence="1">IBT 35673</strain>
        <strain evidence="2">IBT 35675</strain>
    </source>
</reference>
<keyword evidence="3" id="KW-1185">Reference proteome</keyword>
<protein>
    <submittedName>
        <fullName evidence="2">Uncharacterized protein</fullName>
    </submittedName>
</protein>
<dbReference type="EMBL" id="JAPZBQ010000005">
    <property type="protein sequence ID" value="KAJ5327831.1"/>
    <property type="molecule type" value="Genomic_DNA"/>
</dbReference>
<comment type="caution">
    <text evidence="2">The sequence shown here is derived from an EMBL/GenBank/DDBJ whole genome shotgun (WGS) entry which is preliminary data.</text>
</comment>
<dbReference type="AlphaFoldDB" id="A0A9W9QVN2"/>
<reference evidence="2" key="1">
    <citation type="submission" date="2022-12" db="EMBL/GenBank/DDBJ databases">
        <authorList>
            <person name="Petersen C."/>
        </authorList>
    </citation>
    <scope>NUCLEOTIDE SEQUENCE</scope>
    <source>
        <strain evidence="1">IBT 35673</strain>
        <strain evidence="2">IBT 35675</strain>
    </source>
</reference>
<dbReference type="Proteomes" id="UP001148299">
    <property type="component" value="Unassembled WGS sequence"/>
</dbReference>
<evidence type="ECO:0000313" key="3">
    <source>
        <dbReference type="Proteomes" id="UP001148299"/>
    </source>
</evidence>
<evidence type="ECO:0000313" key="1">
    <source>
        <dbReference type="EMBL" id="KAJ5327831.1"/>
    </source>
</evidence>
<accession>A0A9W9QVN2</accession>
<dbReference type="Pfam" id="PF21858">
    <property type="entry name" value="DUF6914"/>
    <property type="match status" value="1"/>
</dbReference>
<proteinExistence type="predicted"/>
<evidence type="ECO:0000313" key="2">
    <source>
        <dbReference type="EMBL" id="KAJ5346457.1"/>
    </source>
</evidence>
<dbReference type="Proteomes" id="UP001147695">
    <property type="component" value="Unassembled WGS sequence"/>
</dbReference>
<organism evidence="2 3">
    <name type="scientific">Penicillium brevicompactum</name>
    <dbReference type="NCBI Taxonomy" id="5074"/>
    <lineage>
        <taxon>Eukaryota</taxon>
        <taxon>Fungi</taxon>
        <taxon>Dikarya</taxon>
        <taxon>Ascomycota</taxon>
        <taxon>Pezizomycotina</taxon>
        <taxon>Eurotiomycetes</taxon>
        <taxon>Eurotiomycetidae</taxon>
        <taxon>Eurotiales</taxon>
        <taxon>Aspergillaceae</taxon>
        <taxon>Penicillium</taxon>
    </lineage>
</organism>